<dbReference type="PANTHER" id="PTHR19338">
    <property type="entry name" value="TRANSLOCASE OF INNER MITOCHONDRIAL MEMBRANE 13 HOMOLOG"/>
    <property type="match status" value="1"/>
</dbReference>
<dbReference type="Proteomes" id="UP000886595">
    <property type="component" value="Unassembled WGS sequence"/>
</dbReference>
<dbReference type="PANTHER" id="PTHR19338:SF59">
    <property type="entry name" value="OS10G0162832 PROTEIN"/>
    <property type="match status" value="1"/>
</dbReference>
<organism evidence="5 6">
    <name type="scientific">Brassica carinata</name>
    <name type="common">Ethiopian mustard</name>
    <name type="synonym">Abyssinian cabbage</name>
    <dbReference type="NCBI Taxonomy" id="52824"/>
    <lineage>
        <taxon>Eukaryota</taxon>
        <taxon>Viridiplantae</taxon>
        <taxon>Streptophyta</taxon>
        <taxon>Embryophyta</taxon>
        <taxon>Tracheophyta</taxon>
        <taxon>Spermatophyta</taxon>
        <taxon>Magnoliopsida</taxon>
        <taxon>eudicotyledons</taxon>
        <taxon>Gunneridae</taxon>
        <taxon>Pentapetalae</taxon>
        <taxon>rosids</taxon>
        <taxon>malvids</taxon>
        <taxon>Brassicales</taxon>
        <taxon>Brassicaceae</taxon>
        <taxon>Brassiceae</taxon>
        <taxon>Brassica</taxon>
    </lineage>
</organism>
<keyword evidence="6" id="KW-1185">Reference proteome</keyword>
<evidence type="ECO:0000256" key="3">
    <source>
        <dbReference type="ARBA" id="ARBA00022821"/>
    </source>
</evidence>
<evidence type="ECO:0000259" key="4">
    <source>
        <dbReference type="Pfam" id="PF18052"/>
    </source>
</evidence>
<dbReference type="EMBL" id="JAAMPC010000017">
    <property type="protein sequence ID" value="KAG2245776.1"/>
    <property type="molecule type" value="Genomic_DNA"/>
</dbReference>
<accession>A0A8X7TLR4</accession>
<evidence type="ECO:0000313" key="5">
    <source>
        <dbReference type="EMBL" id="KAG2245776.1"/>
    </source>
</evidence>
<sequence>MSSATVDVGIGLILSLLENETLLLSGVHSEIEKMKKELLIIKSFLEDTHKQDGSGSTTTTTGTTTTTQLFQIFVSNTRDLAYQVEDIIDEFTYHIHGYRSCTKLRRAVHFPKYMWARHSIAQKLGAVNVMIRSISESMKRYQTYQGRLHSQLTSSSPKPCASISRHTLGLLSLNPM</sequence>
<dbReference type="CDD" id="cd14798">
    <property type="entry name" value="RX-CC_like"/>
    <property type="match status" value="1"/>
</dbReference>
<dbReference type="Gene3D" id="1.20.5.4130">
    <property type="match status" value="1"/>
</dbReference>
<evidence type="ECO:0000256" key="1">
    <source>
        <dbReference type="ARBA" id="ARBA00022737"/>
    </source>
</evidence>
<dbReference type="GO" id="GO:0006952">
    <property type="term" value="P:defense response"/>
    <property type="evidence" value="ECO:0007669"/>
    <property type="project" value="UniProtKB-KW"/>
</dbReference>
<evidence type="ECO:0000313" key="6">
    <source>
        <dbReference type="Proteomes" id="UP000886595"/>
    </source>
</evidence>
<feature type="domain" description="Disease resistance N-terminal" evidence="4">
    <location>
        <begin position="11"/>
        <end position="103"/>
    </location>
</feature>
<reference evidence="5 6" key="1">
    <citation type="submission" date="2020-02" db="EMBL/GenBank/DDBJ databases">
        <authorList>
            <person name="Ma Q."/>
            <person name="Huang Y."/>
            <person name="Song X."/>
            <person name="Pei D."/>
        </authorList>
    </citation>
    <scope>NUCLEOTIDE SEQUENCE [LARGE SCALE GENOMIC DNA]</scope>
    <source>
        <strain evidence="5">Sxm20200214</strain>
        <tissue evidence="5">Leaf</tissue>
    </source>
</reference>
<name>A0A8X7TLR4_BRACI</name>
<dbReference type="AlphaFoldDB" id="A0A8X7TLR4"/>
<dbReference type="InterPro" id="IPR038005">
    <property type="entry name" value="RX-like_CC"/>
</dbReference>
<protein>
    <recommendedName>
        <fullName evidence="4">Disease resistance N-terminal domain-containing protein</fullName>
    </recommendedName>
</protein>
<keyword evidence="2" id="KW-0547">Nucleotide-binding</keyword>
<dbReference type="GO" id="GO:0000166">
    <property type="term" value="F:nucleotide binding"/>
    <property type="evidence" value="ECO:0007669"/>
    <property type="project" value="UniProtKB-KW"/>
</dbReference>
<keyword evidence="1" id="KW-0677">Repeat</keyword>
<keyword evidence="3" id="KW-0611">Plant defense</keyword>
<dbReference type="Pfam" id="PF18052">
    <property type="entry name" value="Rx_N"/>
    <property type="match status" value="1"/>
</dbReference>
<dbReference type="OrthoDB" id="3027644at2759"/>
<gene>
    <name evidence="5" type="ORF">Bca52824_085404</name>
</gene>
<proteinExistence type="predicted"/>
<comment type="caution">
    <text evidence="5">The sequence shown here is derived from an EMBL/GenBank/DDBJ whole genome shotgun (WGS) entry which is preliminary data.</text>
</comment>
<dbReference type="InterPro" id="IPR041118">
    <property type="entry name" value="Rx_N"/>
</dbReference>
<evidence type="ECO:0000256" key="2">
    <source>
        <dbReference type="ARBA" id="ARBA00022741"/>
    </source>
</evidence>